<feature type="region of interest" description="Disordered" evidence="1">
    <location>
        <begin position="157"/>
        <end position="189"/>
    </location>
</feature>
<sequence length="241" mass="27328">MASSSIPRWKVALQAAISKYEKQTVFQLATLDPTSAIPHVRSHIFRAFLESSKYPSLPLLISSTDIRTPKITQIATHPDIELAWWIEGANQQFRVTARAYIVSDPKFNLHEHFMQTLFAAKPETGSGLAIINSEGLNWEAKRLEIFKTMSGHMKASWCRPTPGSKLDNPEDAKKWPETVKEPKEGDSEEVKKNWDIALGNFALLVLDPFEVDFVDMSIIPNERAKFYRTTKGEWEEVSVVP</sequence>
<evidence type="ECO:0000313" key="3">
    <source>
        <dbReference type="EMBL" id="TFK42131.1"/>
    </source>
</evidence>
<dbReference type="GO" id="GO:0010181">
    <property type="term" value="F:FMN binding"/>
    <property type="evidence" value="ECO:0007669"/>
    <property type="project" value="InterPro"/>
</dbReference>
<dbReference type="SUPFAM" id="SSF50475">
    <property type="entry name" value="FMN-binding split barrel"/>
    <property type="match status" value="1"/>
</dbReference>
<dbReference type="InterPro" id="IPR024624">
    <property type="entry name" value="Pyridox_Oxase_Alr4036_FMN-bd"/>
</dbReference>
<dbReference type="PANTHER" id="PTHR28243:SF1">
    <property type="entry name" value="PYRIDOXAMINE 5'-PHOSPHATE OXIDASE ALR4036 FAMILY FMN-BINDING DOMAIN-CONTAINING PROTEIN"/>
    <property type="match status" value="1"/>
</dbReference>
<proteinExistence type="predicted"/>
<organism evidence="3 4">
    <name type="scientific">Crucibulum laeve</name>
    <dbReference type="NCBI Taxonomy" id="68775"/>
    <lineage>
        <taxon>Eukaryota</taxon>
        <taxon>Fungi</taxon>
        <taxon>Dikarya</taxon>
        <taxon>Basidiomycota</taxon>
        <taxon>Agaricomycotina</taxon>
        <taxon>Agaricomycetes</taxon>
        <taxon>Agaricomycetidae</taxon>
        <taxon>Agaricales</taxon>
        <taxon>Agaricineae</taxon>
        <taxon>Nidulariaceae</taxon>
        <taxon>Crucibulum</taxon>
    </lineage>
</organism>
<evidence type="ECO:0000259" key="2">
    <source>
        <dbReference type="Pfam" id="PF12766"/>
    </source>
</evidence>
<name>A0A5C3MLU6_9AGAR</name>
<dbReference type="Pfam" id="PF12766">
    <property type="entry name" value="Pyridox_oxase_2"/>
    <property type="match status" value="1"/>
</dbReference>
<dbReference type="Proteomes" id="UP000308652">
    <property type="component" value="Unassembled WGS sequence"/>
</dbReference>
<dbReference type="AlphaFoldDB" id="A0A5C3MLU6"/>
<reference evidence="3 4" key="1">
    <citation type="journal article" date="2019" name="Nat. Ecol. Evol.">
        <title>Megaphylogeny resolves global patterns of mushroom evolution.</title>
        <authorList>
            <person name="Varga T."/>
            <person name="Krizsan K."/>
            <person name="Foldi C."/>
            <person name="Dima B."/>
            <person name="Sanchez-Garcia M."/>
            <person name="Sanchez-Ramirez S."/>
            <person name="Szollosi G.J."/>
            <person name="Szarkandi J.G."/>
            <person name="Papp V."/>
            <person name="Albert L."/>
            <person name="Andreopoulos W."/>
            <person name="Angelini C."/>
            <person name="Antonin V."/>
            <person name="Barry K.W."/>
            <person name="Bougher N.L."/>
            <person name="Buchanan P."/>
            <person name="Buyck B."/>
            <person name="Bense V."/>
            <person name="Catcheside P."/>
            <person name="Chovatia M."/>
            <person name="Cooper J."/>
            <person name="Damon W."/>
            <person name="Desjardin D."/>
            <person name="Finy P."/>
            <person name="Geml J."/>
            <person name="Haridas S."/>
            <person name="Hughes K."/>
            <person name="Justo A."/>
            <person name="Karasinski D."/>
            <person name="Kautmanova I."/>
            <person name="Kiss B."/>
            <person name="Kocsube S."/>
            <person name="Kotiranta H."/>
            <person name="LaButti K.M."/>
            <person name="Lechner B.E."/>
            <person name="Liimatainen K."/>
            <person name="Lipzen A."/>
            <person name="Lukacs Z."/>
            <person name="Mihaltcheva S."/>
            <person name="Morgado L.N."/>
            <person name="Niskanen T."/>
            <person name="Noordeloos M.E."/>
            <person name="Ohm R.A."/>
            <person name="Ortiz-Santana B."/>
            <person name="Ovrebo C."/>
            <person name="Racz N."/>
            <person name="Riley R."/>
            <person name="Savchenko A."/>
            <person name="Shiryaev A."/>
            <person name="Soop K."/>
            <person name="Spirin V."/>
            <person name="Szebenyi C."/>
            <person name="Tomsovsky M."/>
            <person name="Tulloss R.E."/>
            <person name="Uehling J."/>
            <person name="Grigoriev I.V."/>
            <person name="Vagvolgyi C."/>
            <person name="Papp T."/>
            <person name="Martin F.M."/>
            <person name="Miettinen O."/>
            <person name="Hibbett D.S."/>
            <person name="Nagy L.G."/>
        </authorList>
    </citation>
    <scope>NUCLEOTIDE SEQUENCE [LARGE SCALE GENOMIC DNA]</scope>
    <source>
        <strain evidence="3 4">CBS 166.37</strain>
    </source>
</reference>
<dbReference type="EMBL" id="ML213593">
    <property type="protein sequence ID" value="TFK42131.1"/>
    <property type="molecule type" value="Genomic_DNA"/>
</dbReference>
<gene>
    <name evidence="3" type="ORF">BDQ12DRAFT_703518</name>
</gene>
<evidence type="ECO:0000256" key="1">
    <source>
        <dbReference type="SAM" id="MobiDB-lite"/>
    </source>
</evidence>
<dbReference type="InterPro" id="IPR012349">
    <property type="entry name" value="Split_barrel_FMN-bd"/>
</dbReference>
<dbReference type="OrthoDB" id="434253at2759"/>
<dbReference type="PANTHER" id="PTHR28243">
    <property type="entry name" value="AGL049CP"/>
    <property type="match status" value="1"/>
</dbReference>
<protein>
    <submittedName>
        <fullName evidence="3">Pyridoxamine 5'-phosphate oxidase-domain-containing protein</fullName>
    </submittedName>
</protein>
<keyword evidence="4" id="KW-1185">Reference proteome</keyword>
<evidence type="ECO:0000313" key="4">
    <source>
        <dbReference type="Proteomes" id="UP000308652"/>
    </source>
</evidence>
<dbReference type="STRING" id="68775.A0A5C3MLU6"/>
<feature type="compositionally biased region" description="Basic and acidic residues" evidence="1">
    <location>
        <begin position="167"/>
        <end position="189"/>
    </location>
</feature>
<accession>A0A5C3MLU6</accession>
<dbReference type="Gene3D" id="2.30.110.10">
    <property type="entry name" value="Electron Transport, Fmn-binding Protein, Chain A"/>
    <property type="match status" value="1"/>
</dbReference>
<feature type="domain" description="Pyridoxamine 5'-phosphate oxidase Alr4036 family FMN-binding" evidence="2">
    <location>
        <begin position="7"/>
        <end position="102"/>
    </location>
</feature>